<proteinExistence type="predicted"/>
<accession>A0A678T508</accession>
<gene>
    <name evidence="1" type="ORF">SO84B15_000006</name>
</gene>
<reference evidence="1" key="1">
    <citation type="submission" date="2018-04" db="EMBL/GenBank/DDBJ databases">
        <title>Comparative Analysis of Homologous Sequences of Saccharum officinarum and Saccharum spontaneum Reveals Independent Polyploidization Events.</title>
        <authorList>
            <person name="Sharma A."/>
            <person name="Song J."/>
            <person name="Lin Q."/>
            <person name="Singh R."/>
            <person name="Ramos N."/>
            <person name="Wang K."/>
            <person name="Zhang J."/>
            <person name="Ming R."/>
            <person name="Yu Q."/>
        </authorList>
    </citation>
    <scope>NUCLEOTIDE SEQUENCE</scope>
</reference>
<sequence length="82" mass="9307">MVCTAAGRRYRGRKGRPASALGIRWAALDVRQIRACWLPRFATRCMLQMFYLDVSKIDRDVIQRRWLMDSGLLQPPVAAAGA</sequence>
<dbReference type="EMBL" id="MH182507">
    <property type="protein sequence ID" value="AWA44697.1"/>
    <property type="molecule type" value="Genomic_DNA"/>
</dbReference>
<organism evidence="1">
    <name type="scientific">Saccharum officinarum</name>
    <name type="common">Sugarcane</name>
    <dbReference type="NCBI Taxonomy" id="4547"/>
    <lineage>
        <taxon>Eukaryota</taxon>
        <taxon>Viridiplantae</taxon>
        <taxon>Streptophyta</taxon>
        <taxon>Embryophyta</taxon>
        <taxon>Tracheophyta</taxon>
        <taxon>Spermatophyta</taxon>
        <taxon>Magnoliopsida</taxon>
        <taxon>Liliopsida</taxon>
        <taxon>Poales</taxon>
        <taxon>Poaceae</taxon>
        <taxon>PACMAD clade</taxon>
        <taxon>Panicoideae</taxon>
        <taxon>Andropogonodae</taxon>
        <taxon>Andropogoneae</taxon>
        <taxon>Saccharinae</taxon>
        <taxon>Saccharum</taxon>
        <taxon>Saccharum officinarum species complex</taxon>
    </lineage>
</organism>
<dbReference type="AlphaFoldDB" id="A0A678T508"/>
<name>A0A678T508_SACOF</name>
<protein>
    <submittedName>
        <fullName evidence="1">Uncharacterized protein</fullName>
    </submittedName>
</protein>
<evidence type="ECO:0000313" key="1">
    <source>
        <dbReference type="EMBL" id="AWA44697.1"/>
    </source>
</evidence>